<name>A0A4Y9YB71_9APHY</name>
<feature type="compositionally biased region" description="Polar residues" evidence="1">
    <location>
        <begin position="223"/>
        <end position="239"/>
    </location>
</feature>
<sequence>MQPLQPSQVLELLDGLHRLRVSVSTLICSVLNTPDALRHAAASDIAENCGAIFDGFLKNDVLRDTVIGSIHGLAKTIYMKEITLLSKQEAGTHFNARHAKQADLDQFNLSDLSEKFAKVAPRTCDLIENFLDADPALSKRREQRTHQTRRRRRHAPANQETIPAAGNGEQSEDTGIDTSTRTSSAQRPIAQTSAVPQAPCGDGSESEEDMWRELGVARDGMDTGSSAQPERQIAQTSVVPQAPRGDDAESDEEDMWRELGVARDGMDVDRVQSATAASSAGQLGGDVDIAMTAAEGCVADGSNEGEDSDEEYWNGLEPLPEDPDDPESADDVFLEAERRLIIHQMKRVLCLSIMLQSTNQRSNGLQSIVGVFLHSCRAPEAIIEFLSRVGISISRSVIDDAVRNLAKESVAEIKKVGRTLLTMYAYDNFDCELKHLVPTVQKPHDSLIHMTSGTFIPLNHGISLEDLDCSNELWGKSPFNPVNEGKAESIDWERLLNLHPESKHPSGLTRRERTNAWQFMRDLFLHGPLYFRQFLAKLDDPEVVDQILVVKSVQVPAMAMDVNQSSVQGNIEALTALFKQAGVGDPSETGQKGVRDVENHVVLVHGDLSTCERVQSLRQSRGEEAKAFRRFQLVIFVIGLFHFKMACADAIWKIFINPPKSRDDETSLMKQVAEIRPRETQKIIGNPGFRRMHEVIQHVGAVSRLDCWRQELAMRTPSYDSLEQWAESAPSMEEIEEIAYILVRKYVADSHLSEERFASPHTRDEQWENVRLRERLFLLYEEVTWAMNAGDIGRVEDCFLPWAFIFKGCGKHKYATQMVRFLNDVHCVYPAPLRSVQAGTLRHYGYSLFE</sequence>
<gene>
    <name evidence="3" type="ORF">EVJ58_g6060</name>
</gene>
<evidence type="ECO:0000313" key="4">
    <source>
        <dbReference type="Proteomes" id="UP000298390"/>
    </source>
</evidence>
<proteinExistence type="predicted"/>
<dbReference type="EMBL" id="SEKV01000327">
    <property type="protein sequence ID" value="TFY58983.1"/>
    <property type="molecule type" value="Genomic_DNA"/>
</dbReference>
<protein>
    <recommendedName>
        <fullName evidence="2">DUF6589 domain-containing protein</fullName>
    </recommendedName>
</protein>
<comment type="caution">
    <text evidence="3">The sequence shown here is derived from an EMBL/GenBank/DDBJ whole genome shotgun (WGS) entry which is preliminary data.</text>
</comment>
<dbReference type="Pfam" id="PF20231">
    <property type="entry name" value="DUF6589"/>
    <property type="match status" value="1"/>
</dbReference>
<feature type="compositionally biased region" description="Polar residues" evidence="1">
    <location>
        <begin position="176"/>
        <end position="195"/>
    </location>
</feature>
<organism evidence="3 4">
    <name type="scientific">Rhodofomes roseus</name>
    <dbReference type="NCBI Taxonomy" id="34475"/>
    <lineage>
        <taxon>Eukaryota</taxon>
        <taxon>Fungi</taxon>
        <taxon>Dikarya</taxon>
        <taxon>Basidiomycota</taxon>
        <taxon>Agaricomycotina</taxon>
        <taxon>Agaricomycetes</taxon>
        <taxon>Polyporales</taxon>
        <taxon>Rhodofomes</taxon>
    </lineage>
</organism>
<dbReference type="InterPro" id="IPR046496">
    <property type="entry name" value="DUF6589"/>
</dbReference>
<reference evidence="3 4" key="1">
    <citation type="submission" date="2019-01" db="EMBL/GenBank/DDBJ databases">
        <title>Genome sequencing of the rare red list fungi Fomitopsis rosea.</title>
        <authorList>
            <person name="Buettner E."/>
            <person name="Kellner H."/>
        </authorList>
    </citation>
    <scope>NUCLEOTIDE SEQUENCE [LARGE SCALE GENOMIC DNA]</scope>
    <source>
        <strain evidence="3 4">DSM 105464</strain>
    </source>
</reference>
<dbReference type="AlphaFoldDB" id="A0A4Y9YB71"/>
<accession>A0A4Y9YB71</accession>
<feature type="domain" description="DUF6589" evidence="2">
    <location>
        <begin position="507"/>
        <end position="836"/>
    </location>
</feature>
<feature type="region of interest" description="Disordered" evidence="1">
    <location>
        <begin position="137"/>
        <end position="252"/>
    </location>
</feature>
<evidence type="ECO:0000259" key="2">
    <source>
        <dbReference type="Pfam" id="PF20231"/>
    </source>
</evidence>
<evidence type="ECO:0000313" key="3">
    <source>
        <dbReference type="EMBL" id="TFY58983.1"/>
    </source>
</evidence>
<dbReference type="Proteomes" id="UP000298390">
    <property type="component" value="Unassembled WGS sequence"/>
</dbReference>
<evidence type="ECO:0000256" key="1">
    <source>
        <dbReference type="SAM" id="MobiDB-lite"/>
    </source>
</evidence>
<feature type="compositionally biased region" description="Basic residues" evidence="1">
    <location>
        <begin position="141"/>
        <end position="155"/>
    </location>
</feature>
<feature type="compositionally biased region" description="Basic and acidic residues" evidence="1">
    <location>
        <begin position="209"/>
        <end position="221"/>
    </location>
</feature>
<dbReference type="STRING" id="34475.A0A4Y9YB71"/>